<dbReference type="PROSITE" id="PS51257">
    <property type="entry name" value="PROKAR_LIPOPROTEIN"/>
    <property type="match status" value="1"/>
</dbReference>
<evidence type="ECO:0000256" key="1">
    <source>
        <dbReference type="SAM" id="SignalP"/>
    </source>
</evidence>
<dbReference type="EMBL" id="PZKC01000021">
    <property type="protein sequence ID" value="PTD95025.1"/>
    <property type="molecule type" value="Genomic_DNA"/>
</dbReference>
<proteinExistence type="predicted"/>
<reference evidence="2 3" key="2">
    <citation type="submission" date="2018-04" db="EMBL/GenBank/DDBJ databases">
        <title>Thauera lacus sp. nov., isolated from an saline lake in Inner Mongolia, China.</title>
        <authorList>
            <person name="Liang Q.-Y."/>
        </authorList>
    </citation>
    <scope>NUCLEOTIDE SEQUENCE [LARGE SCALE GENOMIC DNA]</scope>
    <source>
        <strain evidence="2 3">D20</strain>
    </source>
</reference>
<dbReference type="Proteomes" id="UP000241193">
    <property type="component" value="Unassembled WGS sequence"/>
</dbReference>
<dbReference type="AlphaFoldDB" id="A0A2T4IB68"/>
<keyword evidence="3" id="KW-1185">Reference proteome</keyword>
<reference evidence="2 3" key="1">
    <citation type="submission" date="2018-03" db="EMBL/GenBank/DDBJ databases">
        <authorList>
            <person name="Keele B.F."/>
        </authorList>
    </citation>
    <scope>NUCLEOTIDE SEQUENCE [LARGE SCALE GENOMIC DNA]</scope>
    <source>
        <strain evidence="2 3">D20</strain>
    </source>
</reference>
<feature type="chain" id="PRO_5015489052" evidence="1">
    <location>
        <begin position="22"/>
        <end position="413"/>
    </location>
</feature>
<name>A0A2T4IB68_9RHOO</name>
<comment type="caution">
    <text evidence="2">The sequence shown here is derived from an EMBL/GenBank/DDBJ whole genome shotgun (WGS) entry which is preliminary data.</text>
</comment>
<gene>
    <name evidence="2" type="ORF">C8261_16420</name>
</gene>
<sequence>MRQRRHLMVLLPFLLAAQLLAGCQKEVVAPEEWLRVGSFEIGRWKVRFQSGENNARPDDYYWKSIVRFQGKPIDFCTPVGWGGGSLCSDKRRRGRFDHAYVVSDTPPAVLLQYGGSSGNNDGELWLFTEKDQQIERRRIAINYSNRLRERNDGRFGRDDAWDLRTQPFVVVDDDVWLETSPFRHLELSHPVGAAYLRLASRSPDGQRIARIGYSDLLGENRLLVLVLSTLSNPLVPEVYVLEGPAARKQDSRDEIATRFGDYFEWNTESNALRALKPVQLNSRLVNSVIALNSLEGVPADMRFHNRTRFVPNADATHLPAFCEAIFAGIPDASQSIDLSPTERSIDMQGWGTILLRATDRGIEITDPVSNHSAHWDQSMNHVARVLQKALYRGELSLTDPNEHTIRPACLQGK</sequence>
<evidence type="ECO:0000313" key="2">
    <source>
        <dbReference type="EMBL" id="PTD95025.1"/>
    </source>
</evidence>
<protein>
    <submittedName>
        <fullName evidence="2">Uncharacterized protein</fullName>
    </submittedName>
</protein>
<feature type="signal peptide" evidence="1">
    <location>
        <begin position="1"/>
        <end position="21"/>
    </location>
</feature>
<accession>A0A2T4IB68</accession>
<keyword evidence="1" id="KW-0732">Signal</keyword>
<evidence type="ECO:0000313" key="3">
    <source>
        <dbReference type="Proteomes" id="UP000241193"/>
    </source>
</evidence>
<organism evidence="2 3">
    <name type="scientific">Pseudothauera lacus</name>
    <dbReference type="NCBI Taxonomy" id="2136175"/>
    <lineage>
        <taxon>Bacteria</taxon>
        <taxon>Pseudomonadati</taxon>
        <taxon>Pseudomonadota</taxon>
        <taxon>Betaproteobacteria</taxon>
        <taxon>Rhodocyclales</taxon>
        <taxon>Zoogloeaceae</taxon>
        <taxon>Pseudothauera</taxon>
    </lineage>
</organism>